<dbReference type="AlphaFoldDB" id="A0A4V3SHY8"/>
<keyword evidence="2" id="KW-1185">Reference proteome</keyword>
<dbReference type="Proteomes" id="UP000298138">
    <property type="component" value="Unassembled WGS sequence"/>
</dbReference>
<dbReference type="InParanoid" id="A0A4V3SHY8"/>
<accession>A0A4V3SHY8</accession>
<organism evidence="1 2">
    <name type="scientific">Ascodesmis nigricans</name>
    <dbReference type="NCBI Taxonomy" id="341454"/>
    <lineage>
        <taxon>Eukaryota</taxon>
        <taxon>Fungi</taxon>
        <taxon>Dikarya</taxon>
        <taxon>Ascomycota</taxon>
        <taxon>Pezizomycotina</taxon>
        <taxon>Pezizomycetes</taxon>
        <taxon>Pezizales</taxon>
        <taxon>Ascodesmidaceae</taxon>
        <taxon>Ascodesmis</taxon>
    </lineage>
</organism>
<name>A0A4V3SHY8_9PEZI</name>
<proteinExistence type="predicted"/>
<evidence type="ECO:0000313" key="1">
    <source>
        <dbReference type="EMBL" id="TGZ78014.1"/>
    </source>
</evidence>
<gene>
    <name evidence="1" type="ORF">EX30DRAFT_366264</name>
</gene>
<dbReference type="EMBL" id="ML220146">
    <property type="protein sequence ID" value="TGZ78014.1"/>
    <property type="molecule type" value="Genomic_DNA"/>
</dbReference>
<protein>
    <submittedName>
        <fullName evidence="1">Uncharacterized protein</fullName>
    </submittedName>
</protein>
<evidence type="ECO:0000313" key="2">
    <source>
        <dbReference type="Proteomes" id="UP000298138"/>
    </source>
</evidence>
<reference evidence="1 2" key="1">
    <citation type="submission" date="2019-04" db="EMBL/GenBank/DDBJ databases">
        <title>Comparative genomics and transcriptomics to analyze fruiting body development in filamentous ascomycetes.</title>
        <authorList>
            <consortium name="DOE Joint Genome Institute"/>
            <person name="Lutkenhaus R."/>
            <person name="Traeger S."/>
            <person name="Breuer J."/>
            <person name="Kuo A."/>
            <person name="Lipzen A."/>
            <person name="Pangilinan J."/>
            <person name="Dilworth D."/>
            <person name="Sandor L."/>
            <person name="Poggeler S."/>
            <person name="Barry K."/>
            <person name="Grigoriev I.V."/>
            <person name="Nowrousian M."/>
        </authorList>
    </citation>
    <scope>NUCLEOTIDE SEQUENCE [LARGE SCALE GENOMIC DNA]</scope>
    <source>
        <strain evidence="1 2">CBS 389.68</strain>
    </source>
</reference>
<sequence>MSAEHPVFTDFEVPMTTYKVIGDLPQTSLDTNHDLSVNLGDEILIPYILARDVESMGEIPEKIPATTNRLYGGAANDAIQNDDVGLVSFIQRSTTFRLKFPGGGPTADSTAAAHAVAVTEESCPEDGWLAYSKGDPLWVLKNPVESCLRTIRSKLHRSPFAVKMANLRTGESGYVLTTEVQLYPHRKLKSESESARWRDDPDLTYVPLPRNNSRTTDATSYRNTVQWGDVFTTPVAPRQHWVSGKPQLVFVINHRTRHYGHIPVPWVRELNTEEQDAFWGFGYSSSRENDHPPADGEPPLCYDFSSPDTIPRESPYKASFRNLNEKLGSGGKRIQDDSGWEWPEETHRLVAERRKLIGSSEWVSQRVWQR</sequence>